<evidence type="ECO:0000313" key="2">
    <source>
        <dbReference type="EMBL" id="GAM40691.1"/>
    </source>
</evidence>
<keyword evidence="3" id="KW-1185">Reference proteome</keyword>
<reference evidence="3" key="1">
    <citation type="journal article" date="2015" name="Genome Announc.">
        <title>Draft genome sequence of Talaromyces cellulolyticus strain Y-94, a source of lignocellulosic biomass-degrading enzymes.</title>
        <authorList>
            <person name="Fujii T."/>
            <person name="Koike H."/>
            <person name="Sawayama S."/>
            <person name="Yano S."/>
            <person name="Inoue H."/>
        </authorList>
    </citation>
    <scope>NUCLEOTIDE SEQUENCE [LARGE SCALE GENOMIC DNA]</scope>
    <source>
        <strain evidence="3">Y-94</strain>
    </source>
</reference>
<proteinExistence type="predicted"/>
<protein>
    <submittedName>
        <fullName evidence="2">Uncharacterized protein</fullName>
    </submittedName>
</protein>
<feature type="region of interest" description="Disordered" evidence="1">
    <location>
        <begin position="1"/>
        <end position="20"/>
    </location>
</feature>
<dbReference type="InterPro" id="IPR011990">
    <property type="entry name" value="TPR-like_helical_dom_sf"/>
</dbReference>
<evidence type="ECO:0000313" key="3">
    <source>
        <dbReference type="Proteomes" id="UP000053095"/>
    </source>
</evidence>
<dbReference type="Gene3D" id="1.25.40.10">
    <property type="entry name" value="Tetratricopeptide repeat domain"/>
    <property type="match status" value="1"/>
</dbReference>
<dbReference type="Proteomes" id="UP000053095">
    <property type="component" value="Unassembled WGS sequence"/>
</dbReference>
<gene>
    <name evidence="2" type="ORF">TCE0_039f13236</name>
</gene>
<evidence type="ECO:0000256" key="1">
    <source>
        <dbReference type="SAM" id="MobiDB-lite"/>
    </source>
</evidence>
<sequence>MVHSKDRRLTNRRPSSSAATQKIRECALRLCLSSPTPPTPLQHLPTIFWHTESQLIRIYPTTRPPLRCSTAAMSLQRSSQLLRPLCQSCAHSPSLLLPSSTISATTIIAGRSATRPYTVSASHQGKFIRKSPAAKQVNSTYGRILPKSIPRAIWDENYNRVKDSLERGYMHMYNIGQMYQVLDPKITPKIFLEIGRRLLDQAYSVSPNANADALKSIWKGDPARVYEVARSIFYGAPWDTHVLRWTTHATSDAGLVHTLALRVAHQIKQYGQGAHLPTSREIEMIKKIAYETDDPVALSVWADVARRWGQTEEALTIYHHLNKMVYPSSRTSRYNEDVTISNMYKPPWKALFDIYHEAERLDESEQMLEVGALIYRDPQALVTYAYFKKEKGDWESYEQCLAAAAMSGHGEACLRLGNYYYRIFKGEIPSRDQRMAEKYPWRARVSKILTYFASKQDYRRLAVNWYEMASAHGEAEGTRNFAVLMREDGHPNAWELMNRLRSEPRLWNNKNVIKLREQWDNPRFKPTLPTAWLEL</sequence>
<dbReference type="AlphaFoldDB" id="A0A6N4SLU3"/>
<dbReference type="SUPFAM" id="SSF81901">
    <property type="entry name" value="HCP-like"/>
    <property type="match status" value="1"/>
</dbReference>
<accession>A0A6N4SLU3</accession>
<comment type="caution">
    <text evidence="2">The sequence shown here is derived from an EMBL/GenBank/DDBJ whole genome shotgun (WGS) entry which is preliminary data.</text>
</comment>
<dbReference type="EMBL" id="DF933835">
    <property type="protein sequence ID" value="GAM40691.1"/>
    <property type="molecule type" value="Genomic_DNA"/>
</dbReference>
<organism evidence="2 3">
    <name type="scientific">Talaromyces pinophilus</name>
    <name type="common">Penicillium pinophilum</name>
    <dbReference type="NCBI Taxonomy" id="128442"/>
    <lineage>
        <taxon>Eukaryota</taxon>
        <taxon>Fungi</taxon>
        <taxon>Dikarya</taxon>
        <taxon>Ascomycota</taxon>
        <taxon>Pezizomycotina</taxon>
        <taxon>Eurotiomycetes</taxon>
        <taxon>Eurotiomycetidae</taxon>
        <taxon>Eurotiales</taxon>
        <taxon>Trichocomaceae</taxon>
        <taxon>Talaromyces</taxon>
        <taxon>Talaromyces sect. Talaromyces</taxon>
    </lineage>
</organism>
<name>A0A6N4SLU3_TALPI</name>